<dbReference type="RefSeq" id="WP_110935718.1">
    <property type="nucleotide sequence ID" value="NZ_KZ614146.1"/>
</dbReference>
<evidence type="ECO:0000256" key="3">
    <source>
        <dbReference type="RuleBase" id="RU003719"/>
    </source>
</evidence>
<proteinExistence type="inferred from homology"/>
<dbReference type="GO" id="GO:0016618">
    <property type="term" value="F:hydroxypyruvate reductase [NAD(P)H] activity"/>
    <property type="evidence" value="ECO:0007669"/>
    <property type="project" value="UniProtKB-EC"/>
</dbReference>
<organism evidence="6 7">
    <name type="scientific">Salipaludibacillus neizhouensis</name>
    <dbReference type="NCBI Taxonomy" id="885475"/>
    <lineage>
        <taxon>Bacteria</taxon>
        <taxon>Bacillati</taxon>
        <taxon>Bacillota</taxon>
        <taxon>Bacilli</taxon>
        <taxon>Bacillales</taxon>
        <taxon>Bacillaceae</taxon>
    </lineage>
</organism>
<dbReference type="Gene3D" id="3.40.50.720">
    <property type="entry name" value="NAD(P)-binding Rossmann-like Domain"/>
    <property type="match status" value="2"/>
</dbReference>
<dbReference type="GO" id="GO:0005829">
    <property type="term" value="C:cytosol"/>
    <property type="evidence" value="ECO:0007669"/>
    <property type="project" value="TreeGrafter"/>
</dbReference>
<evidence type="ECO:0000256" key="2">
    <source>
        <dbReference type="ARBA" id="ARBA00023002"/>
    </source>
</evidence>
<accession>A0A3A9K286</accession>
<dbReference type="FunFam" id="3.40.50.720:FF:000462">
    <property type="entry name" value="Glyoxylate reductase (NADP+)"/>
    <property type="match status" value="1"/>
</dbReference>
<dbReference type="SUPFAM" id="SSF52283">
    <property type="entry name" value="Formate/glycerate dehydrogenase catalytic domain-like"/>
    <property type="match status" value="1"/>
</dbReference>
<sequence>MKPKVILYNRLPEDLLEKLEKNCDVRQYNLESSSNPDFLQDLQEAEGIIGSGLKVNGELLDQTPKLKIVTNISVGYNNLDIEELTKRNIMATNTPDVLTDTTADTVFGLLLSTARRIPELDHYVKSGQWQQNITQDLFGVDVHHKKLGIIGMGRIGYAIAERAHFGFKMNILYNNRSRNISSENELNAEFTSLDELLVNSDFVCLMAPLVPETVNLIGKREFRLMKKSAIFINGSRGALVNEDELIYALTNREILAAGLDVYKEEPLNLESPLRNLKNVVTLPHIGSATEETRYKMAHLAVENLIKGLQKETPPSLLNTEVLKLWETNGL</sequence>
<evidence type="ECO:0000313" key="6">
    <source>
        <dbReference type="EMBL" id="RKL65040.1"/>
    </source>
</evidence>
<protein>
    <submittedName>
        <fullName evidence="6">Bifunctional glyoxylate/hydroxypyruvate reductase B</fullName>
        <ecNumber evidence="6">1.1.1.79</ecNumber>
        <ecNumber evidence="6">1.1.1.81</ecNumber>
    </submittedName>
</protein>
<dbReference type="PANTHER" id="PTHR10996:SF283">
    <property type="entry name" value="GLYOXYLATE_HYDROXYPYRUVATE REDUCTASE B"/>
    <property type="match status" value="1"/>
</dbReference>
<dbReference type="GO" id="GO:0030267">
    <property type="term" value="F:glyoxylate reductase (NADPH) activity"/>
    <property type="evidence" value="ECO:0007669"/>
    <property type="project" value="UniProtKB-EC"/>
</dbReference>
<dbReference type="InterPro" id="IPR036291">
    <property type="entry name" value="NAD(P)-bd_dom_sf"/>
</dbReference>
<reference evidence="6 7" key="1">
    <citation type="submission" date="2017-10" db="EMBL/GenBank/DDBJ databases">
        <title>Bacillus sp. nov., a halophilic bacterium isolated from a Keqin Lake.</title>
        <authorList>
            <person name="Wang H."/>
        </authorList>
    </citation>
    <scope>NUCLEOTIDE SEQUENCE [LARGE SCALE GENOMIC DNA]</scope>
    <source>
        <strain evidence="6 7">KCTC 13187</strain>
    </source>
</reference>
<dbReference type="PANTHER" id="PTHR10996">
    <property type="entry name" value="2-HYDROXYACID DEHYDROGENASE-RELATED"/>
    <property type="match status" value="1"/>
</dbReference>
<keyword evidence="2 3" id="KW-0560">Oxidoreductase</keyword>
<dbReference type="PROSITE" id="PS00671">
    <property type="entry name" value="D_2_HYDROXYACID_DH_3"/>
    <property type="match status" value="1"/>
</dbReference>
<dbReference type="InterPro" id="IPR050223">
    <property type="entry name" value="D-isomer_2-hydroxyacid_DH"/>
</dbReference>
<evidence type="ECO:0000256" key="1">
    <source>
        <dbReference type="ARBA" id="ARBA00005854"/>
    </source>
</evidence>
<evidence type="ECO:0000259" key="5">
    <source>
        <dbReference type="Pfam" id="PF02826"/>
    </source>
</evidence>
<gene>
    <name evidence="6" type="ORF">CR203_22880</name>
</gene>
<dbReference type="InterPro" id="IPR029753">
    <property type="entry name" value="D-isomer_DH_CS"/>
</dbReference>
<dbReference type="Proteomes" id="UP000281498">
    <property type="component" value="Unassembled WGS sequence"/>
</dbReference>
<keyword evidence="7" id="KW-1185">Reference proteome</keyword>
<comment type="caution">
    <text evidence="6">The sequence shown here is derived from an EMBL/GenBank/DDBJ whole genome shotgun (WGS) entry which is preliminary data.</text>
</comment>
<dbReference type="EC" id="1.1.1.81" evidence="6"/>
<dbReference type="Pfam" id="PF02826">
    <property type="entry name" value="2-Hacid_dh_C"/>
    <property type="match status" value="1"/>
</dbReference>
<dbReference type="OrthoDB" id="9805416at2"/>
<dbReference type="InterPro" id="IPR006139">
    <property type="entry name" value="D-isomer_2_OHA_DH_cat_dom"/>
</dbReference>
<keyword evidence="6" id="KW-0670">Pyruvate</keyword>
<feature type="domain" description="D-isomer specific 2-hydroxyacid dehydrogenase NAD-binding" evidence="5">
    <location>
        <begin position="107"/>
        <end position="286"/>
    </location>
</feature>
<evidence type="ECO:0000313" key="7">
    <source>
        <dbReference type="Proteomes" id="UP000281498"/>
    </source>
</evidence>
<dbReference type="EC" id="1.1.1.79" evidence="6"/>
<dbReference type="Pfam" id="PF00389">
    <property type="entry name" value="2-Hacid_dh"/>
    <property type="match status" value="1"/>
</dbReference>
<dbReference type="CDD" id="cd05301">
    <property type="entry name" value="GDH"/>
    <property type="match status" value="1"/>
</dbReference>
<dbReference type="InterPro" id="IPR006140">
    <property type="entry name" value="D-isomer_DH_NAD-bd"/>
</dbReference>
<comment type="similarity">
    <text evidence="1 3">Belongs to the D-isomer specific 2-hydroxyacid dehydrogenase family.</text>
</comment>
<dbReference type="SUPFAM" id="SSF51735">
    <property type="entry name" value="NAD(P)-binding Rossmann-fold domains"/>
    <property type="match status" value="1"/>
</dbReference>
<dbReference type="AlphaFoldDB" id="A0A3A9K286"/>
<feature type="domain" description="D-isomer specific 2-hydroxyacid dehydrogenase catalytic" evidence="4">
    <location>
        <begin position="5"/>
        <end position="318"/>
    </location>
</feature>
<dbReference type="GO" id="GO:0051287">
    <property type="term" value="F:NAD binding"/>
    <property type="evidence" value="ECO:0007669"/>
    <property type="project" value="InterPro"/>
</dbReference>
<dbReference type="EMBL" id="PDOE01000024">
    <property type="protein sequence ID" value="RKL65040.1"/>
    <property type="molecule type" value="Genomic_DNA"/>
</dbReference>
<name>A0A3A9K286_9BACI</name>
<evidence type="ECO:0000259" key="4">
    <source>
        <dbReference type="Pfam" id="PF00389"/>
    </source>
</evidence>